<dbReference type="InterPro" id="IPR057708">
    <property type="entry name" value="DUF7948"/>
</dbReference>
<dbReference type="SMART" id="SM00089">
    <property type="entry name" value="PKD"/>
    <property type="match status" value="3"/>
</dbReference>
<dbReference type="InterPro" id="IPR052918">
    <property type="entry name" value="Motility_Chemotaxis_Reg"/>
</dbReference>
<dbReference type="KEGG" id="fae:FAES_3001"/>
<dbReference type="Pfam" id="PF25778">
    <property type="entry name" value="DUF7948"/>
    <property type="match status" value="1"/>
</dbReference>
<reference evidence="3 4" key="1">
    <citation type="journal article" date="2012" name="J. Bacteriol.">
        <title>Genome Sequence of Fibrella aestuarina BUZ 2T, a Filamentous Marine Bacterium.</title>
        <authorList>
            <person name="Filippini M."/>
            <person name="Qi W."/>
            <person name="Blom J."/>
            <person name="Goesmann A."/>
            <person name="Smits T.H."/>
            <person name="Bagheri H.C."/>
        </authorList>
    </citation>
    <scope>NUCLEOTIDE SEQUENCE [LARGE SCALE GENOMIC DNA]</scope>
    <source>
        <strain evidence="4">BUZ 2T</strain>
    </source>
</reference>
<dbReference type="SUPFAM" id="SSF49299">
    <property type="entry name" value="PKD domain"/>
    <property type="match status" value="2"/>
</dbReference>
<dbReference type="InterPro" id="IPR035986">
    <property type="entry name" value="PKD_dom_sf"/>
</dbReference>
<evidence type="ECO:0000313" key="4">
    <source>
        <dbReference type="Proteomes" id="UP000011058"/>
    </source>
</evidence>
<evidence type="ECO:0000259" key="2">
    <source>
        <dbReference type="PROSITE" id="PS50093"/>
    </source>
</evidence>
<name>I0KA57_9BACT</name>
<dbReference type="Pfam" id="PF16820">
    <property type="entry name" value="PKD_3"/>
    <property type="match status" value="1"/>
</dbReference>
<dbReference type="OrthoDB" id="1652165at2"/>
<dbReference type="STRING" id="1166018.FAES_3001"/>
<protein>
    <recommendedName>
        <fullName evidence="2">PKD domain-containing protein</fullName>
    </recommendedName>
</protein>
<sequence>MRATRLTLFFLLSWLSLEAAPRGLVFIENNGQWPADVRFRADLPGGFLYLKTNGLHYAFYDTRETARRHATAPSNEPVSPSIRAHGVLVTPVGSTGAAQIEGSKPVETVFSYFSGTDPGRWAGRARGFAEVRYHNLYPGIDLRVYAYYETLKYEFIVQPGTDPNQIRLAYDGADGLELTNNRLTVRTSVTAFRENAPYSFVTRGERATEVPTRWALDGQTARFVFPNGYDNTQPLTIDPELLFVTFSGSRADNFGHAATYDAEGNTYVAGSVWGTGFPTTRGAFQVSYAGMTDVGVMKFSADGSQLLYATQLGGTEADLPHSIVVNSKGELIVMGSTASGDFPVTTNAYRSRLITQAGVTASVYSGYLGYSAGSDLFLTRLNAAGTSLVGSTFVGGSNHDGLNLYGLTGAVQNYSDEFRGELIVGPTDELYVASTTQSTDFPVTDGSAQKGPTDGIVFRLSADLSKLDWATRIGGSQLDMAFGLRLAKSGALYVCGTTYSTGLGTLGALQPQLAGLNDGYVARLGSTDGKLTAFTYLGTGSSDVASLIDIGPNEQPHVYGLSKGRYPVTAGVYSNAGSGQFIHALNADLTKTVFSTVFGSGRAGPDISPTAFLVNTCGNIYVAGWGGLVNTSRNFNPSSSTNGLPVTADAYKRTTNGSNFWLGIFEQGAKSFLYGTFMGDTTPADSVRDGDHVDGGTCRFDPYGTIYHAACSCRSNHFPASATAWSKTRGNANCNNIAFKFDTDRLQAGFDTYEGTRKNIVAGCTPLTLSLQNTSVGGKRYEWVINGKVVSTDPNRATYTFDKAGTYPVIIRAYNPLNCKLVDSTTRLIKVSPADFRVSKDTVLCAGKPVSLTAQGGITYLWTSSGASGSAIATPTAASIVVVAQPSATYSVSITNEAGCSTTRTVTVRADNAFAPRIALSAKSDCVTPTVLTFQNTTVGADRFVWSMGNGDTLRTVLPINYQYPRTGQYEVVVTAYKQDCALTQRVPVTYENFGPLPNMVTANDDGKNDVFDTRLTGAKLEIYNRWGRLLFAADNYQNNWGNKTPHGTYFYLLTTPGGSQCKGWIQVLE</sequence>
<dbReference type="eggNOG" id="COG5492">
    <property type="taxonomic scope" value="Bacteria"/>
</dbReference>
<feature type="chain" id="PRO_5003631324" description="PKD domain-containing protein" evidence="1">
    <location>
        <begin position="20"/>
        <end position="1070"/>
    </location>
</feature>
<dbReference type="PATRIC" id="fig|1166018.3.peg.4770"/>
<dbReference type="AlphaFoldDB" id="I0KA57"/>
<dbReference type="InterPro" id="IPR022409">
    <property type="entry name" value="PKD/Chitinase_dom"/>
</dbReference>
<proteinExistence type="predicted"/>
<feature type="signal peptide" evidence="1">
    <location>
        <begin position="1"/>
        <end position="19"/>
    </location>
</feature>
<dbReference type="EMBL" id="HE796683">
    <property type="protein sequence ID" value="CCH01010.1"/>
    <property type="molecule type" value="Genomic_DNA"/>
</dbReference>
<keyword evidence="1" id="KW-0732">Signal</keyword>
<dbReference type="eggNOG" id="COG3291">
    <property type="taxonomic scope" value="Bacteria"/>
</dbReference>
<evidence type="ECO:0000256" key="1">
    <source>
        <dbReference type="SAM" id="SignalP"/>
    </source>
</evidence>
<accession>I0KA57</accession>
<dbReference type="InterPro" id="IPR013783">
    <property type="entry name" value="Ig-like_fold"/>
</dbReference>
<organism evidence="3 4">
    <name type="scientific">Fibrella aestuarina BUZ 2</name>
    <dbReference type="NCBI Taxonomy" id="1166018"/>
    <lineage>
        <taxon>Bacteria</taxon>
        <taxon>Pseudomonadati</taxon>
        <taxon>Bacteroidota</taxon>
        <taxon>Cytophagia</taxon>
        <taxon>Cytophagales</taxon>
        <taxon>Spirosomataceae</taxon>
        <taxon>Fibrella</taxon>
    </lineage>
</organism>
<dbReference type="HOGENOM" id="CLU_003594_1_0_10"/>
<dbReference type="PANTHER" id="PTHR35580:SF1">
    <property type="entry name" value="PHYTASE-LIKE DOMAIN-CONTAINING PROTEIN"/>
    <property type="match status" value="1"/>
</dbReference>
<dbReference type="InterPro" id="IPR000601">
    <property type="entry name" value="PKD_dom"/>
</dbReference>
<gene>
    <name evidence="3" type="ORF">FAES_3001</name>
</gene>
<dbReference type="Proteomes" id="UP000011058">
    <property type="component" value="Chromosome"/>
</dbReference>
<dbReference type="Gene3D" id="2.60.40.10">
    <property type="entry name" value="Immunoglobulins"/>
    <property type="match status" value="2"/>
</dbReference>
<feature type="domain" description="PKD" evidence="2">
    <location>
        <begin position="944"/>
        <end position="976"/>
    </location>
</feature>
<keyword evidence="4" id="KW-1185">Reference proteome</keyword>
<evidence type="ECO:0000313" key="3">
    <source>
        <dbReference type="EMBL" id="CCH01010.1"/>
    </source>
</evidence>
<dbReference type="InterPro" id="IPR041696">
    <property type="entry name" value="PKD_3"/>
</dbReference>
<dbReference type="PANTHER" id="PTHR35580">
    <property type="entry name" value="CELL SURFACE GLYCOPROTEIN (S-LAYER PROTEIN)-LIKE PROTEIN"/>
    <property type="match status" value="1"/>
</dbReference>
<dbReference type="PROSITE" id="PS50093">
    <property type="entry name" value="PKD"/>
    <property type="match status" value="1"/>
</dbReference>
<dbReference type="CDD" id="cd00146">
    <property type="entry name" value="PKD"/>
    <property type="match status" value="1"/>
</dbReference>
<dbReference type="Pfam" id="PF13585">
    <property type="entry name" value="CHU_C"/>
    <property type="match status" value="1"/>
</dbReference>
<dbReference type="RefSeq" id="WP_015332109.1">
    <property type="nucleotide sequence ID" value="NC_020054.1"/>
</dbReference>